<proteinExistence type="predicted"/>
<dbReference type="InterPro" id="IPR021986">
    <property type="entry name" value="Spherulin4"/>
</dbReference>
<dbReference type="OrthoDB" id="5342184at2759"/>
<evidence type="ECO:0000313" key="1">
    <source>
        <dbReference type="EMBL" id="EON95716.1"/>
    </source>
</evidence>
<sequence length="258" mass="28416">MAQQKSPFILVPLYIYPTPTSWEPLFLAAKSCPDLEFLVVVNPGNGPGPEAMPDVNYLDALGKLSMIPNAKVIGYVHCSYGKRATTAIEKDILTYQGWKIKDGISHIRMEGIFFDEVPSSTVYVQYMANLSRAVRKALESSDGEAGRNSTVIYNPGVVIDPAFYQTADFVVAFENQATQWDSTVVRGAMAALPTTLRAKSVAIAHSSPNLHDALQLAEKVHREGFVGQFITTQPGYTAWCLKWDAYVQKVRGLTGHEQ</sequence>
<dbReference type="RefSeq" id="XP_007919575.1">
    <property type="nucleotide sequence ID" value="XM_007921384.1"/>
</dbReference>
<dbReference type="PANTHER" id="PTHR35040:SF9">
    <property type="entry name" value="4-LIKE CELL SURFACE PROTEIN, PUTATIVE (AFU_ORTHOLOGUE AFUA_4G14080)-RELATED"/>
    <property type="match status" value="1"/>
</dbReference>
<dbReference type="AlphaFoldDB" id="R8B8U1"/>
<reference evidence="2" key="1">
    <citation type="journal article" date="2013" name="Genome Announc.">
        <title>Draft genome sequence of the ascomycete Phaeoacremonium aleophilum strain UCR-PA7, a causal agent of the esca disease complex in grapevines.</title>
        <authorList>
            <person name="Blanco-Ulate B."/>
            <person name="Rolshausen P."/>
            <person name="Cantu D."/>
        </authorList>
    </citation>
    <scope>NUCLEOTIDE SEQUENCE [LARGE SCALE GENOMIC DNA]</scope>
    <source>
        <strain evidence="2">UCR-PA7</strain>
    </source>
</reference>
<protein>
    <submittedName>
        <fullName evidence="1">Putative cell surface spherulin 4-like protein</fullName>
    </submittedName>
</protein>
<dbReference type="HOGENOM" id="CLU_060605_0_0_1"/>
<dbReference type="PANTHER" id="PTHR35040">
    <property type="match status" value="1"/>
</dbReference>
<accession>R8B8U1</accession>
<dbReference type="EMBL" id="KB933378">
    <property type="protein sequence ID" value="EON95716.1"/>
    <property type="molecule type" value="Genomic_DNA"/>
</dbReference>
<evidence type="ECO:0000313" key="2">
    <source>
        <dbReference type="Proteomes" id="UP000014074"/>
    </source>
</evidence>
<organism evidence="1 2">
    <name type="scientific">Phaeoacremonium minimum (strain UCR-PA7)</name>
    <name type="common">Esca disease fungus</name>
    <name type="synonym">Togninia minima</name>
    <dbReference type="NCBI Taxonomy" id="1286976"/>
    <lineage>
        <taxon>Eukaryota</taxon>
        <taxon>Fungi</taxon>
        <taxon>Dikarya</taxon>
        <taxon>Ascomycota</taxon>
        <taxon>Pezizomycotina</taxon>
        <taxon>Sordariomycetes</taxon>
        <taxon>Sordariomycetidae</taxon>
        <taxon>Togniniales</taxon>
        <taxon>Togniniaceae</taxon>
        <taxon>Phaeoacremonium</taxon>
    </lineage>
</organism>
<gene>
    <name evidence="1" type="ORF">UCRPA7_8877</name>
</gene>
<dbReference type="eggNOG" id="ENOG502S3WN">
    <property type="taxonomic scope" value="Eukaryota"/>
</dbReference>
<dbReference type="GeneID" id="19329769"/>
<dbReference type="KEGG" id="tmn:UCRPA7_8877"/>
<keyword evidence="2" id="KW-1185">Reference proteome</keyword>
<name>R8B8U1_PHAM7</name>
<dbReference type="Pfam" id="PF12138">
    <property type="entry name" value="Spherulin4"/>
    <property type="match status" value="1"/>
</dbReference>
<dbReference type="Proteomes" id="UP000014074">
    <property type="component" value="Unassembled WGS sequence"/>
</dbReference>